<organism evidence="1 2">
    <name type="scientific">Hohenbuehelia grisea</name>
    <dbReference type="NCBI Taxonomy" id="104357"/>
    <lineage>
        <taxon>Eukaryota</taxon>
        <taxon>Fungi</taxon>
        <taxon>Dikarya</taxon>
        <taxon>Basidiomycota</taxon>
        <taxon>Agaricomycotina</taxon>
        <taxon>Agaricomycetes</taxon>
        <taxon>Agaricomycetidae</taxon>
        <taxon>Agaricales</taxon>
        <taxon>Pleurotineae</taxon>
        <taxon>Pleurotaceae</taxon>
        <taxon>Hohenbuehelia</taxon>
    </lineage>
</organism>
<evidence type="ECO:0000313" key="2">
    <source>
        <dbReference type="Proteomes" id="UP001556367"/>
    </source>
</evidence>
<dbReference type="EMBL" id="JASNQZ010000012">
    <property type="protein sequence ID" value="KAL0948790.1"/>
    <property type="molecule type" value="Genomic_DNA"/>
</dbReference>
<comment type="caution">
    <text evidence="1">The sequence shown here is derived from an EMBL/GenBank/DDBJ whole genome shotgun (WGS) entry which is preliminary data.</text>
</comment>
<reference evidence="2" key="1">
    <citation type="submission" date="2024-06" db="EMBL/GenBank/DDBJ databases">
        <title>Multi-omics analyses provide insights into the biosynthesis of the anticancer antibiotic pleurotin in Hohenbuehelia grisea.</title>
        <authorList>
            <person name="Weaver J.A."/>
            <person name="Alberti F."/>
        </authorList>
    </citation>
    <scope>NUCLEOTIDE SEQUENCE [LARGE SCALE GENOMIC DNA]</scope>
    <source>
        <strain evidence="2">T-177</strain>
    </source>
</reference>
<evidence type="ECO:0000313" key="1">
    <source>
        <dbReference type="EMBL" id="KAL0948790.1"/>
    </source>
</evidence>
<protein>
    <submittedName>
        <fullName evidence="1">Uncharacterized protein</fullName>
    </submittedName>
</protein>
<name>A0ABR3J0Y9_9AGAR</name>
<proteinExistence type="predicted"/>
<gene>
    <name evidence="1" type="ORF">HGRIS_008920</name>
</gene>
<keyword evidence="2" id="KW-1185">Reference proteome</keyword>
<dbReference type="Proteomes" id="UP001556367">
    <property type="component" value="Unassembled WGS sequence"/>
</dbReference>
<accession>A0ABR3J0Y9</accession>
<sequence>MSDSRYVPRTANGALSICVLDITASLSYLRPNHATERLGLLIAKNIIIITPEQRSTDISWDQITLITTTTLFDSPYRRQASCLGRPEQHIHRDHWDYML</sequence>